<keyword evidence="5 7" id="KW-1133">Transmembrane helix</keyword>
<keyword evidence="2 7" id="KW-0813">Transport</keyword>
<dbReference type="EMBL" id="BLAD01000054">
    <property type="protein sequence ID" value="GES01904.1"/>
    <property type="molecule type" value="Genomic_DNA"/>
</dbReference>
<keyword evidence="6 7" id="KW-0472">Membrane</keyword>
<dbReference type="PANTHER" id="PTHR30151:SF0">
    <property type="entry name" value="ABC TRANSPORTER PERMEASE PROTEIN MJ0413-RELATED"/>
    <property type="match status" value="1"/>
</dbReference>
<name>A0A5M3VZN2_9ACTN</name>
<dbReference type="PANTHER" id="PTHR30151">
    <property type="entry name" value="ALKANE SULFONATE ABC TRANSPORTER-RELATED, MEMBRANE SUBUNIT"/>
    <property type="match status" value="1"/>
</dbReference>
<feature type="transmembrane region" description="Helical" evidence="7">
    <location>
        <begin position="222"/>
        <end position="244"/>
    </location>
</feature>
<gene>
    <name evidence="9" type="primary">ssuC_4</name>
    <name evidence="9" type="ORF">Acor_39690</name>
</gene>
<accession>A0A5M3VZN2</accession>
<dbReference type="GO" id="GO:0005886">
    <property type="term" value="C:plasma membrane"/>
    <property type="evidence" value="ECO:0007669"/>
    <property type="project" value="UniProtKB-SubCell"/>
</dbReference>
<evidence type="ECO:0000313" key="9">
    <source>
        <dbReference type="EMBL" id="GES01904.1"/>
    </source>
</evidence>
<feature type="transmembrane region" description="Helical" evidence="7">
    <location>
        <begin position="189"/>
        <end position="210"/>
    </location>
</feature>
<feature type="transmembrane region" description="Helical" evidence="7">
    <location>
        <begin position="166"/>
        <end position="183"/>
    </location>
</feature>
<dbReference type="CDD" id="cd06261">
    <property type="entry name" value="TM_PBP2"/>
    <property type="match status" value="1"/>
</dbReference>
<dbReference type="Gene3D" id="1.10.3720.10">
    <property type="entry name" value="MetI-like"/>
    <property type="match status" value="1"/>
</dbReference>
<evidence type="ECO:0000256" key="3">
    <source>
        <dbReference type="ARBA" id="ARBA00022475"/>
    </source>
</evidence>
<evidence type="ECO:0000256" key="7">
    <source>
        <dbReference type="RuleBase" id="RU363032"/>
    </source>
</evidence>
<feature type="transmembrane region" description="Helical" evidence="7">
    <location>
        <begin position="66"/>
        <end position="88"/>
    </location>
</feature>
<dbReference type="InterPro" id="IPR000515">
    <property type="entry name" value="MetI-like"/>
</dbReference>
<evidence type="ECO:0000259" key="8">
    <source>
        <dbReference type="PROSITE" id="PS50928"/>
    </source>
</evidence>
<evidence type="ECO:0000256" key="5">
    <source>
        <dbReference type="ARBA" id="ARBA00022989"/>
    </source>
</evidence>
<dbReference type="InterPro" id="IPR035906">
    <property type="entry name" value="MetI-like_sf"/>
</dbReference>
<comment type="caution">
    <text evidence="9">The sequence shown here is derived from an EMBL/GenBank/DDBJ whole genome shotgun (WGS) entry which is preliminary data.</text>
</comment>
<dbReference type="Proteomes" id="UP000334990">
    <property type="component" value="Unassembled WGS sequence"/>
</dbReference>
<protein>
    <submittedName>
        <fullName evidence="9">Nitrate ABC transporter permease</fullName>
    </submittedName>
</protein>
<evidence type="ECO:0000256" key="1">
    <source>
        <dbReference type="ARBA" id="ARBA00004651"/>
    </source>
</evidence>
<evidence type="ECO:0000256" key="2">
    <source>
        <dbReference type="ARBA" id="ARBA00022448"/>
    </source>
</evidence>
<dbReference type="Pfam" id="PF00528">
    <property type="entry name" value="BPD_transp_1"/>
    <property type="match status" value="1"/>
</dbReference>
<keyword evidence="10" id="KW-1185">Reference proteome</keyword>
<reference evidence="9 10" key="1">
    <citation type="submission" date="2019-10" db="EMBL/GenBank/DDBJ databases">
        <title>Whole genome shotgun sequence of Acrocarpospora corrugata NBRC 13972.</title>
        <authorList>
            <person name="Ichikawa N."/>
            <person name="Kimura A."/>
            <person name="Kitahashi Y."/>
            <person name="Komaki H."/>
            <person name="Oguchi A."/>
        </authorList>
    </citation>
    <scope>NUCLEOTIDE SEQUENCE [LARGE SCALE GENOMIC DNA]</scope>
    <source>
        <strain evidence="9 10">NBRC 13972</strain>
    </source>
</reference>
<dbReference type="GO" id="GO:0055085">
    <property type="term" value="P:transmembrane transport"/>
    <property type="evidence" value="ECO:0007669"/>
    <property type="project" value="InterPro"/>
</dbReference>
<dbReference type="AlphaFoldDB" id="A0A5M3VZN2"/>
<organism evidence="9 10">
    <name type="scientific">Acrocarpospora corrugata</name>
    <dbReference type="NCBI Taxonomy" id="35763"/>
    <lineage>
        <taxon>Bacteria</taxon>
        <taxon>Bacillati</taxon>
        <taxon>Actinomycetota</taxon>
        <taxon>Actinomycetes</taxon>
        <taxon>Streptosporangiales</taxon>
        <taxon>Streptosporangiaceae</taxon>
        <taxon>Acrocarpospora</taxon>
    </lineage>
</organism>
<keyword evidence="3" id="KW-1003">Cell membrane</keyword>
<comment type="similarity">
    <text evidence="7">Belongs to the binding-protein-dependent transport system permease family.</text>
</comment>
<evidence type="ECO:0000313" key="10">
    <source>
        <dbReference type="Proteomes" id="UP000334990"/>
    </source>
</evidence>
<evidence type="ECO:0000256" key="6">
    <source>
        <dbReference type="ARBA" id="ARBA00023136"/>
    </source>
</evidence>
<keyword evidence="4 7" id="KW-0812">Transmembrane</keyword>
<proteinExistence type="inferred from homology"/>
<dbReference type="PROSITE" id="PS50928">
    <property type="entry name" value="ABC_TM1"/>
    <property type="match status" value="1"/>
</dbReference>
<sequence>MSRLIGSTVLRGAVGATGLLVVLEAAGRTGLIDTTFLPLVSTVLARAAELAVDGEFLAHAFASAEAWFWALALTIAVAVPAGLLLGVARPAEVAARPLIEFLRPIPSVALIPLAIMLFQNQLHMRMSVAVYAATWPVLINTIYGVRDVDPLAKETLRSFGFGPGSVVLRVVLPSAAPFIATGVRLAASVAIILVVTAEVVAGGINGIGIFINQAGSGNRVDLMIAATAWVGLFGIAVNALLVAAEKRVFRWHHKRLAGVS</sequence>
<feature type="domain" description="ABC transmembrane type-1" evidence="8">
    <location>
        <begin position="60"/>
        <end position="241"/>
    </location>
</feature>
<dbReference type="RefSeq" id="WP_246238805.1">
    <property type="nucleotide sequence ID" value="NZ_BAAABN010000077.1"/>
</dbReference>
<dbReference type="SUPFAM" id="SSF161098">
    <property type="entry name" value="MetI-like"/>
    <property type="match status" value="1"/>
</dbReference>
<evidence type="ECO:0000256" key="4">
    <source>
        <dbReference type="ARBA" id="ARBA00022692"/>
    </source>
</evidence>
<feature type="transmembrane region" description="Helical" evidence="7">
    <location>
        <begin position="124"/>
        <end position="145"/>
    </location>
</feature>
<comment type="subcellular location">
    <subcellularLocation>
        <location evidence="1 7">Cell membrane</location>
        <topology evidence="1 7">Multi-pass membrane protein</topology>
    </subcellularLocation>
</comment>